<feature type="domain" description="ATP-grasp" evidence="16">
    <location>
        <begin position="140"/>
        <end position="341"/>
    </location>
</feature>
<dbReference type="GO" id="GO:0005829">
    <property type="term" value="C:cytosol"/>
    <property type="evidence" value="ECO:0007669"/>
    <property type="project" value="TreeGrafter"/>
</dbReference>
<dbReference type="Gene3D" id="3.30.1490.20">
    <property type="entry name" value="ATP-grasp fold, A domain"/>
    <property type="match status" value="1"/>
</dbReference>
<proteinExistence type="inferred from homology"/>
<evidence type="ECO:0000256" key="6">
    <source>
        <dbReference type="ARBA" id="ARBA00022840"/>
    </source>
</evidence>
<keyword evidence="6 15" id="KW-0067">ATP-binding</keyword>
<comment type="subcellular location">
    <subcellularLocation>
        <location evidence="12">Cytoplasm</location>
    </subcellularLocation>
</comment>
<evidence type="ECO:0000256" key="12">
    <source>
        <dbReference type="HAMAP-Rule" id="MF_00047"/>
    </source>
</evidence>
<keyword evidence="8 12" id="KW-0133">Cell shape</keyword>
<keyword evidence="12" id="KW-0963">Cytoplasm</keyword>
<evidence type="ECO:0000256" key="3">
    <source>
        <dbReference type="ARBA" id="ARBA00022598"/>
    </source>
</evidence>
<dbReference type="InterPro" id="IPR013815">
    <property type="entry name" value="ATP_grasp_subdomain_1"/>
</dbReference>
<keyword evidence="4 14" id="KW-0479">Metal-binding</keyword>
<feature type="active site" evidence="13">
    <location>
        <position position="319"/>
    </location>
</feature>
<dbReference type="InterPro" id="IPR005905">
    <property type="entry name" value="D_ala_D_ala"/>
</dbReference>
<keyword evidence="10 14" id="KW-0464">Manganese</keyword>
<dbReference type="EC" id="6.3.2.4" evidence="12"/>
<dbReference type="InterPro" id="IPR011761">
    <property type="entry name" value="ATP-grasp"/>
</dbReference>
<keyword evidence="7 14" id="KW-0460">Magnesium</keyword>
<dbReference type="Gene3D" id="3.30.470.20">
    <property type="entry name" value="ATP-grasp fold, B domain"/>
    <property type="match status" value="1"/>
</dbReference>
<organism evidence="17">
    <name type="scientific">Enterococcus faecalis</name>
    <name type="common">Streptococcus faecalis</name>
    <dbReference type="NCBI Taxonomy" id="1351"/>
    <lineage>
        <taxon>Bacteria</taxon>
        <taxon>Bacillati</taxon>
        <taxon>Bacillota</taxon>
        <taxon>Bacilli</taxon>
        <taxon>Lactobacillales</taxon>
        <taxon>Enterococcaceae</taxon>
        <taxon>Enterococcus</taxon>
    </lineage>
</organism>
<comment type="cofactor">
    <cofactor evidence="14">
        <name>Mg(2+)</name>
        <dbReference type="ChEBI" id="CHEBI:18420"/>
    </cofactor>
    <cofactor evidence="14">
        <name>Mn(2+)</name>
        <dbReference type="ChEBI" id="CHEBI:29035"/>
    </cofactor>
    <text evidence="14">Binds 2 magnesium or manganese ions per subunit.</text>
</comment>
<dbReference type="Pfam" id="PF07478">
    <property type="entry name" value="Dala_Dala_lig_C"/>
    <property type="match status" value="1"/>
</dbReference>
<dbReference type="Gene3D" id="3.40.50.20">
    <property type="match status" value="1"/>
</dbReference>
<accession>A9LN35</accession>
<name>A9LN35_ENTFL</name>
<keyword evidence="9 12" id="KW-0573">Peptidoglycan synthesis</keyword>
<sequence>MMKLKKIAIIFGGQSSEYEVSLKSTVSVLETLSTCNFEIIKIGIDLGGKWYLTTSNNKDIEYDVWQTDPSLQEIIPCFNNRGFYNKTTNKYFRPDVLFPILHGGTGEDGTLQGVFELMNIPYVGCGVTPSAICMDKYLLHEFAQSVGVKSAPTLIIRTRNCKDEIDKFIEKNDFPIFVKPNEAGSSKGINKVNEPDKLEDALTEAFKYSKSVIIQKAIIGREIGCAVLGNEKLLVGECDEVSLNSDFFDYTEKYQMISAKVNIPASISVEFSNEMKKQAQLLYRLLGCSGLARIDFFLSDNNEILLNEINTLPGFTEHSRYPKMMEAVGVTYKEIITKLINLAEEKYYG</sequence>
<dbReference type="NCBIfam" id="NF000032">
    <property type="entry name" value="D_ala_D_ser_VanL"/>
    <property type="match status" value="1"/>
</dbReference>
<evidence type="ECO:0000256" key="5">
    <source>
        <dbReference type="ARBA" id="ARBA00022741"/>
    </source>
</evidence>
<dbReference type="NCBIfam" id="NF000207">
    <property type="entry name" value="D_ala_D_ser"/>
    <property type="match status" value="1"/>
</dbReference>
<dbReference type="PROSITE" id="PS00843">
    <property type="entry name" value="DALA_DALA_LIGASE_1"/>
    <property type="match status" value="1"/>
</dbReference>
<dbReference type="SUPFAM" id="SSF52440">
    <property type="entry name" value="PreATP-grasp domain"/>
    <property type="match status" value="1"/>
</dbReference>
<dbReference type="NCBIfam" id="TIGR01205">
    <property type="entry name" value="D_ala_D_alaTIGR"/>
    <property type="match status" value="1"/>
</dbReference>
<dbReference type="InterPro" id="IPR011127">
    <property type="entry name" value="Dala_Dala_lig_N"/>
</dbReference>
<keyword evidence="11 12" id="KW-0961">Cell wall biogenesis/degradation</keyword>
<feature type="binding site" evidence="14">
    <location>
        <position position="295"/>
    </location>
    <ligand>
        <name>Mg(2+)</name>
        <dbReference type="ChEBI" id="CHEBI:18420"/>
        <label>1</label>
    </ligand>
</feature>
<dbReference type="Pfam" id="PF01820">
    <property type="entry name" value="Dala_Dala_lig_N"/>
    <property type="match status" value="1"/>
</dbReference>
<evidence type="ECO:0000313" key="17">
    <source>
        <dbReference type="EMBL" id="ABX54687.1"/>
    </source>
</evidence>
<dbReference type="GO" id="GO:0008360">
    <property type="term" value="P:regulation of cell shape"/>
    <property type="evidence" value="ECO:0007669"/>
    <property type="project" value="UniProtKB-KW"/>
</dbReference>
<dbReference type="GO" id="GO:0046872">
    <property type="term" value="F:metal ion binding"/>
    <property type="evidence" value="ECO:0007669"/>
    <property type="project" value="UniProtKB-KW"/>
</dbReference>
<dbReference type="FunFam" id="3.30.470.20:FF:000008">
    <property type="entry name" value="D-alanine--D-alanine ligase"/>
    <property type="match status" value="1"/>
</dbReference>
<dbReference type="InterPro" id="IPR011095">
    <property type="entry name" value="Dala_Dala_lig_C"/>
</dbReference>
<dbReference type="UniPathway" id="UPA00219"/>
<evidence type="ECO:0000256" key="10">
    <source>
        <dbReference type="ARBA" id="ARBA00023211"/>
    </source>
</evidence>
<evidence type="ECO:0000256" key="13">
    <source>
        <dbReference type="PIRSR" id="PIRSR039102-1"/>
    </source>
</evidence>
<feature type="active site" evidence="13">
    <location>
        <position position="17"/>
    </location>
</feature>
<evidence type="ECO:0000256" key="8">
    <source>
        <dbReference type="ARBA" id="ARBA00022960"/>
    </source>
</evidence>
<dbReference type="InterPro" id="IPR058167">
    <property type="entry name" value="VanC1/2"/>
</dbReference>
<comment type="similarity">
    <text evidence="2 12">Belongs to the D-alanine--D-alanine ligase family.</text>
</comment>
<evidence type="ECO:0000256" key="11">
    <source>
        <dbReference type="ARBA" id="ARBA00023316"/>
    </source>
</evidence>
<dbReference type="PROSITE" id="PS50975">
    <property type="entry name" value="ATP_GRASP"/>
    <property type="match status" value="1"/>
</dbReference>
<dbReference type="GO" id="GO:0005524">
    <property type="term" value="F:ATP binding"/>
    <property type="evidence" value="ECO:0007669"/>
    <property type="project" value="UniProtKB-UniRule"/>
</dbReference>
<dbReference type="CARD" id="ARO:3002910">
    <property type="molecule name" value="vanL"/>
    <property type="mechanism identifier" value="ARO:0001001"/>
    <property type="mechanism name" value="antibiotic target alteration"/>
</dbReference>
<keyword evidence="5 15" id="KW-0547">Nucleotide-binding</keyword>
<keyword evidence="3 12" id="KW-0436">Ligase</keyword>
<feature type="binding site" evidence="14">
    <location>
        <position position="308"/>
    </location>
    <ligand>
        <name>Mg(2+)</name>
        <dbReference type="ChEBI" id="CHEBI:18420"/>
        <label>1</label>
    </ligand>
</feature>
<gene>
    <name evidence="17" type="primary">vanL</name>
    <name evidence="12" type="synonym">ddl</name>
</gene>
<comment type="pathway">
    <text evidence="12">Cell wall biogenesis; peptidoglycan biosynthesis.</text>
</comment>
<evidence type="ECO:0000256" key="9">
    <source>
        <dbReference type="ARBA" id="ARBA00022984"/>
    </source>
</evidence>
<evidence type="ECO:0000256" key="15">
    <source>
        <dbReference type="PROSITE-ProRule" id="PRU00409"/>
    </source>
</evidence>
<dbReference type="InterPro" id="IPR016185">
    <property type="entry name" value="PreATP-grasp_dom_sf"/>
</dbReference>
<evidence type="ECO:0000256" key="4">
    <source>
        <dbReference type="ARBA" id="ARBA00022723"/>
    </source>
</evidence>
<protein>
    <recommendedName>
        <fullName evidence="12">D-alanine--D-alanine ligase</fullName>
        <ecNumber evidence="12">6.3.2.4</ecNumber>
    </recommendedName>
    <alternativeName>
        <fullName evidence="12">D-Ala-D-Ala ligase</fullName>
    </alternativeName>
    <alternativeName>
        <fullName evidence="12">D-alanylalanine synthetase</fullName>
    </alternativeName>
</protein>
<dbReference type="AlphaFoldDB" id="A9LN35"/>
<dbReference type="NCBIfam" id="NF002528">
    <property type="entry name" value="PRK01966.1-4"/>
    <property type="match status" value="1"/>
</dbReference>
<dbReference type="HAMAP" id="MF_00047">
    <property type="entry name" value="Dala_Dala_lig"/>
    <property type="match status" value="1"/>
</dbReference>
<comment type="cofactor">
    <cofactor evidence="1">
        <name>Mn(2+)</name>
        <dbReference type="ChEBI" id="CHEBI:29035"/>
    </cofactor>
</comment>
<dbReference type="GO" id="GO:0009252">
    <property type="term" value="P:peptidoglycan biosynthetic process"/>
    <property type="evidence" value="ECO:0007669"/>
    <property type="project" value="UniProtKB-UniRule"/>
</dbReference>
<dbReference type="RefSeq" id="WP_063856711.1">
    <property type="nucleotide sequence ID" value="NG_048395.1"/>
</dbReference>
<evidence type="ECO:0000259" key="16">
    <source>
        <dbReference type="PROSITE" id="PS50975"/>
    </source>
</evidence>
<feature type="binding site" evidence="14">
    <location>
        <position position="308"/>
    </location>
    <ligand>
        <name>Mg(2+)</name>
        <dbReference type="ChEBI" id="CHEBI:18420"/>
        <label>2</label>
    </ligand>
</feature>
<feature type="binding site" evidence="14">
    <location>
        <position position="310"/>
    </location>
    <ligand>
        <name>Mg(2+)</name>
        <dbReference type="ChEBI" id="CHEBI:18420"/>
        <label>2</label>
    </ligand>
</feature>
<dbReference type="EMBL" id="EU250284">
    <property type="protein sequence ID" value="ABX54687.1"/>
    <property type="molecule type" value="Genomic_DNA"/>
</dbReference>
<dbReference type="PIRSF" id="PIRSF039102">
    <property type="entry name" value="Ddl/VanB"/>
    <property type="match status" value="1"/>
</dbReference>
<comment type="catalytic activity">
    <reaction evidence="12">
        <text>2 D-alanine + ATP = D-alanyl-D-alanine + ADP + phosphate + H(+)</text>
        <dbReference type="Rhea" id="RHEA:11224"/>
        <dbReference type="ChEBI" id="CHEBI:15378"/>
        <dbReference type="ChEBI" id="CHEBI:30616"/>
        <dbReference type="ChEBI" id="CHEBI:43474"/>
        <dbReference type="ChEBI" id="CHEBI:57416"/>
        <dbReference type="ChEBI" id="CHEBI:57822"/>
        <dbReference type="ChEBI" id="CHEBI:456216"/>
        <dbReference type="EC" id="6.3.2.4"/>
    </reaction>
</comment>
<dbReference type="SUPFAM" id="SSF56059">
    <property type="entry name" value="Glutathione synthetase ATP-binding domain-like"/>
    <property type="match status" value="1"/>
</dbReference>
<dbReference type="GO" id="GO:0008716">
    <property type="term" value="F:D-alanine-D-alanine ligase activity"/>
    <property type="evidence" value="ECO:0007669"/>
    <property type="project" value="UniProtKB-UniRule"/>
</dbReference>
<dbReference type="PANTHER" id="PTHR23132:SF25">
    <property type="entry name" value="D-ALANINE--D-ALANINE LIGASE A"/>
    <property type="match status" value="1"/>
</dbReference>
<dbReference type="GO" id="GO:0071555">
    <property type="term" value="P:cell wall organization"/>
    <property type="evidence" value="ECO:0007669"/>
    <property type="project" value="UniProtKB-KW"/>
</dbReference>
<comment type="function">
    <text evidence="12">Cell wall formation.</text>
</comment>
<reference evidence="17" key="1">
    <citation type="journal article" date="2008" name="Antimicrob. Agents Chemother.">
        <title>Molecular characterization of Enterococcus faecalis N06-0364 with low-level vancomycin resistance harboring a novel D-Ala-D-Ser gene cluster, vanL.</title>
        <authorList>
            <person name="Boyd D.A."/>
            <person name="Willey B.M."/>
            <person name="Fawcett D."/>
            <person name="Gillani N."/>
            <person name="Mulvey M.R."/>
        </authorList>
    </citation>
    <scope>NUCLEOTIDE SEQUENCE</scope>
    <source>
        <strain evidence="17">N06-0364</strain>
    </source>
</reference>
<dbReference type="InterPro" id="IPR000291">
    <property type="entry name" value="D-Ala_lig_Van_CS"/>
</dbReference>
<evidence type="ECO:0000256" key="2">
    <source>
        <dbReference type="ARBA" id="ARBA00010871"/>
    </source>
</evidence>
<feature type="active site" evidence="13">
    <location>
        <position position="185"/>
    </location>
</feature>
<dbReference type="PROSITE" id="PS00844">
    <property type="entry name" value="DALA_DALA_LIGASE_2"/>
    <property type="match status" value="1"/>
</dbReference>
<dbReference type="PANTHER" id="PTHR23132">
    <property type="entry name" value="D-ALANINE--D-ALANINE LIGASE"/>
    <property type="match status" value="1"/>
</dbReference>
<evidence type="ECO:0000256" key="1">
    <source>
        <dbReference type="ARBA" id="ARBA00001936"/>
    </source>
</evidence>
<evidence type="ECO:0000256" key="14">
    <source>
        <dbReference type="PIRSR" id="PIRSR039102-3"/>
    </source>
</evidence>
<evidence type="ECO:0000256" key="7">
    <source>
        <dbReference type="ARBA" id="ARBA00022842"/>
    </source>
</evidence>